<dbReference type="AlphaFoldDB" id="A0A5N6RF01"/>
<evidence type="ECO:0000313" key="2">
    <source>
        <dbReference type="EMBL" id="KAE8077593.1"/>
    </source>
</evidence>
<evidence type="ECO:0008006" key="4">
    <source>
        <dbReference type="Google" id="ProtNLM"/>
    </source>
</evidence>
<accession>A0A5N6RF01</accession>
<feature type="region of interest" description="Disordered" evidence="1">
    <location>
        <begin position="213"/>
        <end position="252"/>
    </location>
</feature>
<gene>
    <name evidence="2" type="ORF">FH972_016145</name>
</gene>
<feature type="compositionally biased region" description="Polar residues" evidence="1">
    <location>
        <begin position="215"/>
        <end position="233"/>
    </location>
</feature>
<evidence type="ECO:0000256" key="1">
    <source>
        <dbReference type="SAM" id="MobiDB-lite"/>
    </source>
</evidence>
<evidence type="ECO:0000313" key="3">
    <source>
        <dbReference type="Proteomes" id="UP000327013"/>
    </source>
</evidence>
<protein>
    <recommendedName>
        <fullName evidence="4">NAC domain-containing protein</fullName>
    </recommendedName>
</protein>
<organism evidence="2 3">
    <name type="scientific">Carpinus fangiana</name>
    <dbReference type="NCBI Taxonomy" id="176857"/>
    <lineage>
        <taxon>Eukaryota</taxon>
        <taxon>Viridiplantae</taxon>
        <taxon>Streptophyta</taxon>
        <taxon>Embryophyta</taxon>
        <taxon>Tracheophyta</taxon>
        <taxon>Spermatophyta</taxon>
        <taxon>Magnoliopsida</taxon>
        <taxon>eudicotyledons</taxon>
        <taxon>Gunneridae</taxon>
        <taxon>Pentapetalae</taxon>
        <taxon>rosids</taxon>
        <taxon>fabids</taxon>
        <taxon>Fagales</taxon>
        <taxon>Betulaceae</taxon>
        <taxon>Carpinus</taxon>
    </lineage>
</organism>
<reference evidence="2 3" key="1">
    <citation type="submission" date="2019-06" db="EMBL/GenBank/DDBJ databases">
        <title>A chromosomal-level reference genome of Carpinus fangiana (Coryloideae, Betulaceae).</title>
        <authorList>
            <person name="Yang X."/>
            <person name="Wang Z."/>
            <person name="Zhang L."/>
            <person name="Hao G."/>
            <person name="Liu J."/>
            <person name="Yang Y."/>
        </authorList>
    </citation>
    <scope>NUCLEOTIDE SEQUENCE [LARGE SCALE GENOMIC DNA]</scope>
    <source>
        <strain evidence="2">Cfa_2016G</strain>
        <tissue evidence="2">Leaf</tissue>
    </source>
</reference>
<dbReference type="EMBL" id="CM017326">
    <property type="protein sequence ID" value="KAE8077593.1"/>
    <property type="molecule type" value="Genomic_DNA"/>
</dbReference>
<feature type="region of interest" description="Disordered" evidence="1">
    <location>
        <begin position="111"/>
        <end position="130"/>
    </location>
</feature>
<sequence>MQNIFVLCRLFKRTNNGGKGQKRKHSTEAGPAKSKRRAASESPALEGQAEDHPTTNESPHSENSDEMTYDTIASVECGDTNSSVGNPVLGMAHVIADDQVDLQPETSLTSLSDTAAVSSPITAKSPADEAESDLTKALVSPASVQAEEYPTIDGTTSDIRAPVECGDNNFEAYSAETQMTDEEEINRLFDMLQDPPDTEEEINRLLDMLQDPIDCTSSLPNTPAFSSSPTAKSSFEKKAESEPELASVSPALGEEAGNHLTGCYSDGKTSNTVAPTECHHNSQEAKATAGNQVGDSNMCCAPPELPEPDKGFWNSPFFSPLPSPMQNVLDASAAQNQVTDEFDQELQEALKMLPELLEIPLDWNHNAPAVPYPNTAKSYDNSFDAYSAENHMTDELEAPNMLLDLDCNPSLLNTPTVSVSPASGEEAFTVG</sequence>
<dbReference type="OrthoDB" id="1796945at2759"/>
<feature type="compositionally biased region" description="Polar residues" evidence="1">
    <location>
        <begin position="111"/>
        <end position="122"/>
    </location>
</feature>
<proteinExistence type="predicted"/>
<name>A0A5N6RF01_9ROSI</name>
<feature type="region of interest" description="Disordered" evidence="1">
    <location>
        <begin position="14"/>
        <end position="80"/>
    </location>
</feature>
<dbReference type="Proteomes" id="UP000327013">
    <property type="component" value="Chromosome 6"/>
</dbReference>
<keyword evidence="3" id="KW-1185">Reference proteome</keyword>
<feature type="compositionally biased region" description="Basic and acidic residues" evidence="1">
    <location>
        <begin position="49"/>
        <end position="63"/>
    </location>
</feature>